<keyword evidence="1" id="KW-0694">RNA-binding</keyword>
<protein>
    <recommendedName>
        <fullName evidence="2">Integrase catalytic domain-containing protein</fullName>
    </recommendedName>
</protein>
<dbReference type="SUPFAM" id="SSF53098">
    <property type="entry name" value="Ribonuclease H-like"/>
    <property type="match status" value="1"/>
</dbReference>
<accession>A0A0D0A2K0</accession>
<proteinExistence type="predicted"/>
<dbReference type="OrthoDB" id="2680264at2759"/>
<dbReference type="InterPro" id="IPR036397">
    <property type="entry name" value="RNaseH_sf"/>
</dbReference>
<dbReference type="PROSITE" id="PS50994">
    <property type="entry name" value="INTEGRASE"/>
    <property type="match status" value="1"/>
</dbReference>
<evidence type="ECO:0000256" key="1">
    <source>
        <dbReference type="ARBA" id="ARBA00022884"/>
    </source>
</evidence>
<evidence type="ECO:0000313" key="4">
    <source>
        <dbReference type="Proteomes" id="UP000054485"/>
    </source>
</evidence>
<dbReference type="GO" id="GO:0015074">
    <property type="term" value="P:DNA integration"/>
    <property type="evidence" value="ECO:0007669"/>
    <property type="project" value="InterPro"/>
</dbReference>
<dbReference type="InterPro" id="IPR001584">
    <property type="entry name" value="Integrase_cat-core"/>
</dbReference>
<gene>
    <name evidence="3" type="ORF">CY34DRAFT_101621</name>
</gene>
<dbReference type="InterPro" id="IPR012337">
    <property type="entry name" value="RNaseH-like_sf"/>
</dbReference>
<dbReference type="GO" id="GO:0005634">
    <property type="term" value="C:nucleus"/>
    <property type="evidence" value="ECO:0007669"/>
    <property type="project" value="UniProtKB-ARBA"/>
</dbReference>
<evidence type="ECO:0000259" key="2">
    <source>
        <dbReference type="PROSITE" id="PS50994"/>
    </source>
</evidence>
<dbReference type="Gene3D" id="3.30.420.10">
    <property type="entry name" value="Ribonuclease H-like superfamily/Ribonuclease H"/>
    <property type="match status" value="1"/>
</dbReference>
<dbReference type="InParanoid" id="A0A0D0A2K0"/>
<feature type="domain" description="Integrase catalytic" evidence="2">
    <location>
        <begin position="51"/>
        <end position="143"/>
    </location>
</feature>
<feature type="non-terminal residue" evidence="3">
    <location>
        <position position="1"/>
    </location>
</feature>
<dbReference type="Proteomes" id="UP000054485">
    <property type="component" value="Unassembled WGS sequence"/>
</dbReference>
<dbReference type="EMBL" id="KN836266">
    <property type="protein sequence ID" value="KIK32384.1"/>
    <property type="molecule type" value="Genomic_DNA"/>
</dbReference>
<reference evidence="3 4" key="1">
    <citation type="submission" date="2014-04" db="EMBL/GenBank/DDBJ databases">
        <authorList>
            <consortium name="DOE Joint Genome Institute"/>
            <person name="Kuo A."/>
            <person name="Ruytinx J."/>
            <person name="Rineau F."/>
            <person name="Colpaert J."/>
            <person name="Kohler A."/>
            <person name="Nagy L.G."/>
            <person name="Floudas D."/>
            <person name="Copeland A."/>
            <person name="Barry K.W."/>
            <person name="Cichocki N."/>
            <person name="Veneault-Fourrey C."/>
            <person name="LaButti K."/>
            <person name="Lindquist E.A."/>
            <person name="Lipzen A."/>
            <person name="Lundell T."/>
            <person name="Morin E."/>
            <person name="Murat C."/>
            <person name="Sun H."/>
            <person name="Tunlid A."/>
            <person name="Henrissat B."/>
            <person name="Grigoriev I.V."/>
            <person name="Hibbett D.S."/>
            <person name="Martin F."/>
            <person name="Nordberg H.P."/>
            <person name="Cantor M.N."/>
            <person name="Hua S.X."/>
        </authorList>
    </citation>
    <scope>NUCLEOTIDE SEQUENCE [LARGE SCALE GENOMIC DNA]</scope>
    <source>
        <strain evidence="3 4">UH-Slu-Lm8-n1</strain>
    </source>
</reference>
<reference evidence="4" key="2">
    <citation type="submission" date="2015-01" db="EMBL/GenBank/DDBJ databases">
        <title>Evolutionary Origins and Diversification of the Mycorrhizal Mutualists.</title>
        <authorList>
            <consortium name="DOE Joint Genome Institute"/>
            <consortium name="Mycorrhizal Genomics Consortium"/>
            <person name="Kohler A."/>
            <person name="Kuo A."/>
            <person name="Nagy L.G."/>
            <person name="Floudas D."/>
            <person name="Copeland A."/>
            <person name="Barry K.W."/>
            <person name="Cichocki N."/>
            <person name="Veneault-Fourrey C."/>
            <person name="LaButti K."/>
            <person name="Lindquist E.A."/>
            <person name="Lipzen A."/>
            <person name="Lundell T."/>
            <person name="Morin E."/>
            <person name="Murat C."/>
            <person name="Riley R."/>
            <person name="Ohm R."/>
            <person name="Sun H."/>
            <person name="Tunlid A."/>
            <person name="Henrissat B."/>
            <person name="Grigoriev I.V."/>
            <person name="Hibbett D.S."/>
            <person name="Martin F."/>
        </authorList>
    </citation>
    <scope>NUCLEOTIDE SEQUENCE [LARGE SCALE GENOMIC DNA]</scope>
    <source>
        <strain evidence="4">UH-Slu-Lm8-n1</strain>
    </source>
</reference>
<organism evidence="3 4">
    <name type="scientific">Suillus luteus UH-Slu-Lm8-n1</name>
    <dbReference type="NCBI Taxonomy" id="930992"/>
    <lineage>
        <taxon>Eukaryota</taxon>
        <taxon>Fungi</taxon>
        <taxon>Dikarya</taxon>
        <taxon>Basidiomycota</taxon>
        <taxon>Agaricomycotina</taxon>
        <taxon>Agaricomycetes</taxon>
        <taxon>Agaricomycetidae</taxon>
        <taxon>Boletales</taxon>
        <taxon>Suillineae</taxon>
        <taxon>Suillaceae</taxon>
        <taxon>Suillus</taxon>
    </lineage>
</organism>
<dbReference type="GO" id="GO:0003723">
    <property type="term" value="F:RNA binding"/>
    <property type="evidence" value="ECO:0007669"/>
    <property type="project" value="UniProtKB-KW"/>
</dbReference>
<keyword evidence="4" id="KW-1185">Reference proteome</keyword>
<dbReference type="AlphaFoldDB" id="A0A0D0A2K0"/>
<sequence length="251" mass="28273">QAHTEGGHWGHDVIKIALLDCICCSKLDISILAAIKDCAKCKNFGPIHLHSLSEPITRCHQLLVRDYLSLPKGKGRFSTLGVYLDTFSQHIWIFKYKTAGSVTTTINSLTKISNAFIAPETFMADRGRHFNNDTLLLHVLKRLCAPELGEDNITPSSWYKLPNSWPDHLDAAIHALSNRLLPAFKFSPKELSLGLIVNTPPMPLEDSTSVLQNQDITAQIMYVEQQQLDGYEEAIRHTIKRKAVFDKRLLQ</sequence>
<name>A0A0D0A2K0_9AGAM</name>
<dbReference type="HOGENOM" id="CLU_062664_0_0_1"/>
<evidence type="ECO:0000313" key="3">
    <source>
        <dbReference type="EMBL" id="KIK32384.1"/>
    </source>
</evidence>